<accession>A0A381X6M6</accession>
<name>A0A381X6M6_9ZZZZ</name>
<gene>
    <name evidence="1" type="ORF">METZ01_LOCUS113259</name>
</gene>
<evidence type="ECO:0000313" key="1">
    <source>
        <dbReference type="EMBL" id="SVA60405.1"/>
    </source>
</evidence>
<reference evidence="1" key="1">
    <citation type="submission" date="2018-05" db="EMBL/GenBank/DDBJ databases">
        <authorList>
            <person name="Lanie J.A."/>
            <person name="Ng W.-L."/>
            <person name="Kazmierczak K.M."/>
            <person name="Andrzejewski T.M."/>
            <person name="Davidsen T.M."/>
            <person name="Wayne K.J."/>
            <person name="Tettelin H."/>
            <person name="Glass J.I."/>
            <person name="Rusch D."/>
            <person name="Podicherti R."/>
            <person name="Tsui H.-C.T."/>
            <person name="Winkler M.E."/>
        </authorList>
    </citation>
    <scope>NUCLEOTIDE SEQUENCE</scope>
</reference>
<dbReference type="AlphaFoldDB" id="A0A381X6M6"/>
<protein>
    <submittedName>
        <fullName evidence="1">Uncharacterized protein</fullName>
    </submittedName>
</protein>
<sequence length="94" mass="10576">MRLILIILVFVSSILLADTTASAGISTKRQDILKLIGTSHAVNGKFAWIELNGEDYGWNREGRYVGGYKIVKIEMGKVIVESWRKTLVLVMHEL</sequence>
<proteinExistence type="predicted"/>
<dbReference type="EMBL" id="UINC01014104">
    <property type="protein sequence ID" value="SVA60405.1"/>
    <property type="molecule type" value="Genomic_DNA"/>
</dbReference>
<organism evidence="1">
    <name type="scientific">marine metagenome</name>
    <dbReference type="NCBI Taxonomy" id="408172"/>
    <lineage>
        <taxon>unclassified sequences</taxon>
        <taxon>metagenomes</taxon>
        <taxon>ecological metagenomes</taxon>
    </lineage>
</organism>